<evidence type="ECO:0000313" key="1">
    <source>
        <dbReference type="EMBL" id="KAG5183999.1"/>
    </source>
</evidence>
<dbReference type="EMBL" id="JAFCMP010000179">
    <property type="protein sequence ID" value="KAG5183999.1"/>
    <property type="molecule type" value="Genomic_DNA"/>
</dbReference>
<evidence type="ECO:0000313" key="2">
    <source>
        <dbReference type="Proteomes" id="UP000664859"/>
    </source>
</evidence>
<proteinExistence type="predicted"/>
<reference evidence="1" key="1">
    <citation type="submission" date="2021-02" db="EMBL/GenBank/DDBJ databases">
        <title>First Annotated Genome of the Yellow-green Alga Tribonema minus.</title>
        <authorList>
            <person name="Mahan K.M."/>
        </authorList>
    </citation>
    <scope>NUCLEOTIDE SEQUENCE</scope>
    <source>
        <strain evidence="1">UTEX B ZZ1240</strain>
    </source>
</reference>
<sequence>MHLGCWFRPVAGTGNVVPYASSDELALETGGIPSDNEAAVTTTSYHHNIADTEGFWAGGRDMSPRVLAPHSGSVGAGCAALSPQEEGSRASVTRFGVCQLLRDYKQLMHQPSDGLLTREAASFSSNITGAPRWEQQWTFEHLPQDQQHLLELMHRHHLEQMRLLQKLHKHHLLELRKQCAHNLQSVLQQQVASSQQYIHKPPAAKGSRA</sequence>
<accession>A0A836CFU5</accession>
<protein>
    <submittedName>
        <fullName evidence="1">Uncharacterized protein</fullName>
    </submittedName>
</protein>
<organism evidence="1 2">
    <name type="scientific">Tribonema minus</name>
    <dbReference type="NCBI Taxonomy" id="303371"/>
    <lineage>
        <taxon>Eukaryota</taxon>
        <taxon>Sar</taxon>
        <taxon>Stramenopiles</taxon>
        <taxon>Ochrophyta</taxon>
        <taxon>PX clade</taxon>
        <taxon>Xanthophyceae</taxon>
        <taxon>Tribonematales</taxon>
        <taxon>Tribonemataceae</taxon>
        <taxon>Tribonema</taxon>
    </lineage>
</organism>
<dbReference type="Proteomes" id="UP000664859">
    <property type="component" value="Unassembled WGS sequence"/>
</dbReference>
<name>A0A836CFU5_9STRA</name>
<gene>
    <name evidence="1" type="ORF">JKP88DRAFT_219991</name>
</gene>
<dbReference type="AlphaFoldDB" id="A0A836CFU5"/>
<comment type="caution">
    <text evidence="1">The sequence shown here is derived from an EMBL/GenBank/DDBJ whole genome shotgun (WGS) entry which is preliminary data.</text>
</comment>
<keyword evidence="2" id="KW-1185">Reference proteome</keyword>